<evidence type="ECO:0000256" key="1">
    <source>
        <dbReference type="SAM" id="Coils"/>
    </source>
</evidence>
<keyword evidence="1" id="KW-0175">Coiled coil</keyword>
<sequence>MNGHTTDAQHLALIAVACGQLKKENEDLKKELAQQKKTCEQLENDANQLNIKVEKLTSTCAHSTTQTLEIPAGSNYPMLPISITEDSDVAHFFTDECHGHLMSIKAVRLTSLSYKLLLAYHGGKTSWSFPHISAKYGDTTVTLLDNFKIFFVFKSPHDVLQKDLIALPPPPPGVLVTDITLKTRTLTEPEFLIFKQL</sequence>
<reference evidence="2" key="1">
    <citation type="submission" date="2017-05" db="UniProtKB">
        <authorList>
            <consortium name="EnsemblMetazoa"/>
        </authorList>
    </citation>
    <scope>IDENTIFICATION</scope>
</reference>
<organism evidence="2">
    <name type="scientific">Amphimedon queenslandica</name>
    <name type="common">Sponge</name>
    <dbReference type="NCBI Taxonomy" id="400682"/>
    <lineage>
        <taxon>Eukaryota</taxon>
        <taxon>Metazoa</taxon>
        <taxon>Porifera</taxon>
        <taxon>Demospongiae</taxon>
        <taxon>Heteroscleromorpha</taxon>
        <taxon>Haplosclerida</taxon>
        <taxon>Niphatidae</taxon>
        <taxon>Amphimedon</taxon>
    </lineage>
</organism>
<name>A0A1X7URH9_AMPQE</name>
<feature type="coiled-coil region" evidence="1">
    <location>
        <begin position="18"/>
        <end position="59"/>
    </location>
</feature>
<accession>A0A1X7URH9</accession>
<evidence type="ECO:0000313" key="2">
    <source>
        <dbReference type="EnsemblMetazoa" id="Aqu2.1.30271_001"/>
    </source>
</evidence>
<dbReference type="AlphaFoldDB" id="A0A1X7URH9"/>
<dbReference type="EnsemblMetazoa" id="Aqu2.1.30271_001">
    <property type="protein sequence ID" value="Aqu2.1.30271_001"/>
    <property type="gene ID" value="Aqu2.1.30271"/>
</dbReference>
<protein>
    <submittedName>
        <fullName evidence="2">Uncharacterized protein</fullName>
    </submittedName>
</protein>
<proteinExistence type="predicted"/>
<dbReference type="InParanoid" id="A0A1X7URH9"/>